<reference evidence="2" key="1">
    <citation type="journal article" date="2023" name="Mol. Phylogenet. Evol.">
        <title>Genome-scale phylogeny and comparative genomics of the fungal order Sordariales.</title>
        <authorList>
            <person name="Hensen N."/>
            <person name="Bonometti L."/>
            <person name="Westerberg I."/>
            <person name="Brannstrom I.O."/>
            <person name="Guillou S."/>
            <person name="Cros-Aarteil S."/>
            <person name="Calhoun S."/>
            <person name="Haridas S."/>
            <person name="Kuo A."/>
            <person name="Mondo S."/>
            <person name="Pangilinan J."/>
            <person name="Riley R."/>
            <person name="LaButti K."/>
            <person name="Andreopoulos B."/>
            <person name="Lipzen A."/>
            <person name="Chen C."/>
            <person name="Yan M."/>
            <person name="Daum C."/>
            <person name="Ng V."/>
            <person name="Clum A."/>
            <person name="Steindorff A."/>
            <person name="Ohm R.A."/>
            <person name="Martin F."/>
            <person name="Silar P."/>
            <person name="Natvig D.O."/>
            <person name="Lalanne C."/>
            <person name="Gautier V."/>
            <person name="Ament-Velasquez S.L."/>
            <person name="Kruys A."/>
            <person name="Hutchinson M.I."/>
            <person name="Powell A.J."/>
            <person name="Barry K."/>
            <person name="Miller A.N."/>
            <person name="Grigoriev I.V."/>
            <person name="Debuchy R."/>
            <person name="Gladieux P."/>
            <person name="Hiltunen Thoren M."/>
            <person name="Johannesson H."/>
        </authorList>
    </citation>
    <scope>NUCLEOTIDE SEQUENCE</scope>
    <source>
        <strain evidence="2">CBS 232.78</strain>
    </source>
</reference>
<feature type="chain" id="PRO_5042233133" evidence="1">
    <location>
        <begin position="20"/>
        <end position="126"/>
    </location>
</feature>
<sequence>MKFSTIPSVLAVLYGGLAASSPLQAVSVSEESSLVERSTGSLSAWTGSGNGCSGNPGYTWTNIGNGCITFNDSNGKAKIVQRLSWSGQTCQVYGYSSTGCVNQVATSAGSNLCFNNVLFLSFKVVC</sequence>
<keyword evidence="1" id="KW-0732">Signal</keyword>
<name>A0AAE0NRT9_9PEZI</name>
<accession>A0AAE0NRT9</accession>
<comment type="caution">
    <text evidence="2">The sequence shown here is derived from an EMBL/GenBank/DDBJ whole genome shotgun (WGS) entry which is preliminary data.</text>
</comment>
<feature type="signal peptide" evidence="1">
    <location>
        <begin position="1"/>
        <end position="19"/>
    </location>
</feature>
<dbReference type="EMBL" id="JAULSW010000003">
    <property type="protein sequence ID" value="KAK3386517.1"/>
    <property type="molecule type" value="Genomic_DNA"/>
</dbReference>
<keyword evidence="3" id="KW-1185">Reference proteome</keyword>
<evidence type="ECO:0000313" key="3">
    <source>
        <dbReference type="Proteomes" id="UP001285441"/>
    </source>
</evidence>
<gene>
    <name evidence="2" type="ORF">B0H63DRAFT_520609</name>
</gene>
<protein>
    <submittedName>
        <fullName evidence="2">Uncharacterized protein</fullName>
    </submittedName>
</protein>
<evidence type="ECO:0000313" key="2">
    <source>
        <dbReference type="EMBL" id="KAK3386517.1"/>
    </source>
</evidence>
<evidence type="ECO:0000256" key="1">
    <source>
        <dbReference type="SAM" id="SignalP"/>
    </source>
</evidence>
<proteinExistence type="predicted"/>
<reference evidence="2" key="2">
    <citation type="submission" date="2023-06" db="EMBL/GenBank/DDBJ databases">
        <authorList>
            <consortium name="Lawrence Berkeley National Laboratory"/>
            <person name="Haridas S."/>
            <person name="Hensen N."/>
            <person name="Bonometti L."/>
            <person name="Westerberg I."/>
            <person name="Brannstrom I.O."/>
            <person name="Guillou S."/>
            <person name="Cros-Aarteil S."/>
            <person name="Calhoun S."/>
            <person name="Kuo A."/>
            <person name="Mondo S."/>
            <person name="Pangilinan J."/>
            <person name="Riley R."/>
            <person name="LaButti K."/>
            <person name="Andreopoulos B."/>
            <person name="Lipzen A."/>
            <person name="Chen C."/>
            <person name="Yanf M."/>
            <person name="Daum C."/>
            <person name="Ng V."/>
            <person name="Clum A."/>
            <person name="Steindorff A."/>
            <person name="Ohm R."/>
            <person name="Martin F."/>
            <person name="Silar P."/>
            <person name="Natvig D."/>
            <person name="Lalanne C."/>
            <person name="Gautier V."/>
            <person name="Ament-velasquez S.L."/>
            <person name="Kruys A."/>
            <person name="Hutchinson M.I."/>
            <person name="Powell A.J."/>
            <person name="Barry K."/>
            <person name="Miller A.N."/>
            <person name="Grigoriev I.V."/>
            <person name="Debuchy R."/>
            <person name="Gladieux P."/>
            <person name="Thoren M.H."/>
            <person name="Johannesson H."/>
        </authorList>
    </citation>
    <scope>NUCLEOTIDE SEQUENCE</scope>
    <source>
        <strain evidence="2">CBS 232.78</strain>
    </source>
</reference>
<dbReference type="Proteomes" id="UP001285441">
    <property type="component" value="Unassembled WGS sequence"/>
</dbReference>
<dbReference type="AlphaFoldDB" id="A0AAE0NRT9"/>
<organism evidence="2 3">
    <name type="scientific">Podospora didyma</name>
    <dbReference type="NCBI Taxonomy" id="330526"/>
    <lineage>
        <taxon>Eukaryota</taxon>
        <taxon>Fungi</taxon>
        <taxon>Dikarya</taxon>
        <taxon>Ascomycota</taxon>
        <taxon>Pezizomycotina</taxon>
        <taxon>Sordariomycetes</taxon>
        <taxon>Sordariomycetidae</taxon>
        <taxon>Sordariales</taxon>
        <taxon>Podosporaceae</taxon>
        <taxon>Podospora</taxon>
    </lineage>
</organism>